<feature type="binding site" evidence="5">
    <location>
        <position position="123"/>
    </location>
    <ligand>
        <name>5-phospho-alpha-D-ribose 1-diphosphate</name>
        <dbReference type="ChEBI" id="CHEBI:58017"/>
    </ligand>
</feature>
<dbReference type="Pfam" id="PF02885">
    <property type="entry name" value="Glycos_trans_3N"/>
    <property type="match status" value="1"/>
</dbReference>
<keyword evidence="1 5" id="KW-0328">Glycosyltransferase</keyword>
<dbReference type="Proteomes" id="UP000733379">
    <property type="component" value="Unassembled WGS sequence"/>
</dbReference>
<dbReference type="GO" id="GO:0004048">
    <property type="term" value="F:anthranilate phosphoribosyltransferase activity"/>
    <property type="evidence" value="ECO:0007669"/>
    <property type="project" value="UniProtKB-EC"/>
</dbReference>
<comment type="caution">
    <text evidence="5">Lacks conserved residue(s) required for the propagation of feature annotation.</text>
</comment>
<feature type="binding site" evidence="5">
    <location>
        <begin position="111"/>
        <end position="119"/>
    </location>
    <ligand>
        <name>5-phospho-alpha-D-ribose 1-diphosphate</name>
        <dbReference type="ChEBI" id="CHEBI:58017"/>
    </ligand>
</feature>
<comment type="function">
    <text evidence="5">Catalyzes the transfer of the phosphoribosyl group of 5-phosphorylribose-1-pyrophosphate (PRPP) to anthranilate to yield N-(5'-phosphoribosyl)-anthranilate (PRA).</text>
</comment>
<evidence type="ECO:0000256" key="5">
    <source>
        <dbReference type="HAMAP-Rule" id="MF_00211"/>
    </source>
</evidence>
<feature type="binding site" evidence="5">
    <location>
        <begin position="93"/>
        <end position="96"/>
    </location>
    <ligand>
        <name>5-phospho-alpha-D-ribose 1-diphosphate</name>
        <dbReference type="ChEBI" id="CHEBI:58017"/>
    </ligand>
</feature>
<dbReference type="EMBL" id="JAHKNI010000007">
    <property type="protein sequence ID" value="MBU3064015.1"/>
    <property type="molecule type" value="Genomic_DNA"/>
</dbReference>
<dbReference type="Pfam" id="PF00591">
    <property type="entry name" value="Glycos_transf_3"/>
    <property type="match status" value="1"/>
</dbReference>
<evidence type="ECO:0000256" key="3">
    <source>
        <dbReference type="ARBA" id="ARBA00022822"/>
    </source>
</evidence>
<feature type="binding site" evidence="5">
    <location>
        <position position="227"/>
    </location>
    <ligand>
        <name>Mg(2+)</name>
        <dbReference type="ChEBI" id="CHEBI:18420"/>
        <label>2</label>
    </ligand>
</feature>
<feature type="binding site" evidence="5">
    <location>
        <position position="228"/>
    </location>
    <ligand>
        <name>Mg(2+)</name>
        <dbReference type="ChEBI" id="CHEBI:18420"/>
        <label>1</label>
    </ligand>
</feature>
<feature type="binding site" evidence="5">
    <location>
        <position position="83"/>
    </location>
    <ligand>
        <name>anthranilate</name>
        <dbReference type="ChEBI" id="CHEBI:16567"/>
        <label>1</label>
    </ligand>
</feature>
<dbReference type="Gene3D" id="1.20.970.10">
    <property type="entry name" value="Transferase, Pyrimidine Nucleoside Phosphorylase, Chain C"/>
    <property type="match status" value="1"/>
</dbReference>
<dbReference type="SUPFAM" id="SSF52418">
    <property type="entry name" value="Nucleoside phosphorylase/phosphoribosyltransferase catalytic domain"/>
    <property type="match status" value="1"/>
</dbReference>
<evidence type="ECO:0000259" key="6">
    <source>
        <dbReference type="Pfam" id="PF00591"/>
    </source>
</evidence>
<organism evidence="8 9">
    <name type="scientific">Nocardia albiluteola</name>
    <dbReference type="NCBI Taxonomy" id="2842303"/>
    <lineage>
        <taxon>Bacteria</taxon>
        <taxon>Bacillati</taxon>
        <taxon>Actinomycetota</taxon>
        <taxon>Actinomycetes</taxon>
        <taxon>Mycobacteriales</taxon>
        <taxon>Nocardiaceae</taxon>
        <taxon>Nocardia</taxon>
    </lineage>
</organism>
<comment type="similarity">
    <text evidence="5">Belongs to the anthranilate phosphoribosyltransferase family.</text>
</comment>
<comment type="subunit">
    <text evidence="5">Homodimer.</text>
</comment>
<dbReference type="InterPro" id="IPR005940">
    <property type="entry name" value="Anthranilate_Pribosyl_Tfrase"/>
</dbReference>
<accession>A0ABS6B3U9</accession>
<evidence type="ECO:0000256" key="2">
    <source>
        <dbReference type="ARBA" id="ARBA00022679"/>
    </source>
</evidence>
<evidence type="ECO:0000313" key="8">
    <source>
        <dbReference type="EMBL" id="MBU3064015.1"/>
    </source>
</evidence>
<gene>
    <name evidence="5 8" type="primary">trpD</name>
    <name evidence="8" type="ORF">KO481_21090</name>
</gene>
<dbReference type="Gene3D" id="3.40.1030.10">
    <property type="entry name" value="Nucleoside phosphorylase/phosphoribosyltransferase catalytic domain"/>
    <property type="match status" value="1"/>
</dbReference>
<evidence type="ECO:0000313" key="9">
    <source>
        <dbReference type="Proteomes" id="UP000733379"/>
    </source>
</evidence>
<feature type="binding site" evidence="5">
    <location>
        <position position="228"/>
    </location>
    <ligand>
        <name>Mg(2+)</name>
        <dbReference type="ChEBI" id="CHEBI:18420"/>
        <label>2</label>
    </ligand>
</feature>
<feature type="binding site" evidence="5">
    <location>
        <position position="83"/>
    </location>
    <ligand>
        <name>5-phospho-alpha-D-ribose 1-diphosphate</name>
        <dbReference type="ChEBI" id="CHEBI:58017"/>
    </ligand>
</feature>
<feature type="binding site" evidence="5">
    <location>
        <position position="169"/>
    </location>
    <ligand>
        <name>anthranilate</name>
        <dbReference type="ChEBI" id="CHEBI:16567"/>
        <label>2</label>
    </ligand>
</feature>
<keyword evidence="5" id="KW-0479">Metal-binding</keyword>
<dbReference type="NCBIfam" id="TIGR01245">
    <property type="entry name" value="trpD"/>
    <property type="match status" value="1"/>
</dbReference>
<dbReference type="PANTHER" id="PTHR43285">
    <property type="entry name" value="ANTHRANILATE PHOSPHORIBOSYLTRANSFERASE"/>
    <property type="match status" value="1"/>
</dbReference>
<keyword evidence="9" id="KW-1185">Reference proteome</keyword>
<dbReference type="SUPFAM" id="SSF47648">
    <property type="entry name" value="Nucleoside phosphorylase/phosphoribosyltransferase N-terminal domain"/>
    <property type="match status" value="1"/>
</dbReference>
<feature type="domain" description="Glycosyl transferase family 3" evidence="6">
    <location>
        <begin position="77"/>
        <end position="334"/>
    </location>
</feature>
<dbReference type="EC" id="2.4.2.18" evidence="5"/>
<dbReference type="PANTHER" id="PTHR43285:SF2">
    <property type="entry name" value="ANTHRANILATE PHOSPHORIBOSYLTRANSFERASE"/>
    <property type="match status" value="1"/>
</dbReference>
<feature type="binding site" evidence="5">
    <location>
        <position position="114"/>
    </location>
    <ligand>
        <name>anthranilate</name>
        <dbReference type="ChEBI" id="CHEBI:16567"/>
        <label>1</label>
    </ligand>
</feature>
<reference evidence="8 9" key="1">
    <citation type="submission" date="2021-06" db="EMBL/GenBank/DDBJ databases">
        <title>Actinomycetes sequencing.</title>
        <authorList>
            <person name="Shan Q."/>
        </authorList>
    </citation>
    <scope>NUCLEOTIDE SEQUENCE [LARGE SCALE GENOMIC DNA]</scope>
    <source>
        <strain evidence="8 9">NEAU-G5</strain>
    </source>
</reference>
<sequence length="351" mass="35466">MSARTWPGILGTLTDGVDLTAEEAAWVIDEIFSDNATQAQIAAFGVAVKMKGPTPTELAGFAAGMLGRAKQVPLDAEAIDIVGTGGDRSGTVNISTMSSIVVSAAGIPVVKHGNRAASSKSGGADVLEALGVKIALGPKSVAHCVREVGIGFCFAPMFHSGLRYASPARAEIGIPTVFNVLGPLTNPARPKAGLIGCAFADLVPVIAGAFADRGSNALVVRGNDGLDEITTADTTDAWIVTGGQLSRAAIDPDRLGIDRVPPEALRGGDASVNAAIARDMFAGAPGAVRDAVLLNSAAAIVAFELTPDSAGVDIHDALAGALIRVADAVDSGAATDLLDRWAALSNKLGAD</sequence>
<dbReference type="InterPro" id="IPR036320">
    <property type="entry name" value="Glycosyl_Trfase_fam3_N_dom_sf"/>
</dbReference>
<comment type="cofactor">
    <cofactor evidence="5">
        <name>Mg(2+)</name>
        <dbReference type="ChEBI" id="CHEBI:18420"/>
    </cofactor>
    <text evidence="5">Binds 2 magnesium ions per monomer.</text>
</comment>
<evidence type="ECO:0000256" key="4">
    <source>
        <dbReference type="ARBA" id="ARBA00023141"/>
    </source>
</evidence>
<dbReference type="InterPro" id="IPR000312">
    <property type="entry name" value="Glycosyl_Trfase_fam3"/>
</dbReference>
<comment type="catalytic activity">
    <reaction evidence="5">
        <text>N-(5-phospho-beta-D-ribosyl)anthranilate + diphosphate = 5-phospho-alpha-D-ribose 1-diphosphate + anthranilate</text>
        <dbReference type="Rhea" id="RHEA:11768"/>
        <dbReference type="ChEBI" id="CHEBI:16567"/>
        <dbReference type="ChEBI" id="CHEBI:18277"/>
        <dbReference type="ChEBI" id="CHEBI:33019"/>
        <dbReference type="ChEBI" id="CHEBI:58017"/>
        <dbReference type="EC" id="2.4.2.18"/>
    </reaction>
</comment>
<name>A0ABS6B3U9_9NOCA</name>
<keyword evidence="2 5" id="KW-0808">Transferase</keyword>
<dbReference type="HAMAP" id="MF_00211">
    <property type="entry name" value="TrpD"/>
    <property type="match status" value="1"/>
</dbReference>
<keyword evidence="5" id="KW-0460">Magnesium</keyword>
<proteinExistence type="inferred from homology"/>
<feature type="binding site" evidence="5">
    <location>
        <position position="91"/>
    </location>
    <ligand>
        <name>5-phospho-alpha-D-ribose 1-diphosphate</name>
        <dbReference type="ChEBI" id="CHEBI:58017"/>
    </ligand>
</feature>
<evidence type="ECO:0000256" key="1">
    <source>
        <dbReference type="ARBA" id="ARBA00022676"/>
    </source>
</evidence>
<feature type="binding site" evidence="5">
    <location>
        <position position="95"/>
    </location>
    <ligand>
        <name>Mg(2+)</name>
        <dbReference type="ChEBI" id="CHEBI:18420"/>
        <label>1</label>
    </ligand>
</feature>
<dbReference type="InterPro" id="IPR017459">
    <property type="entry name" value="Glycosyl_Trfase_fam3_N_dom"/>
</dbReference>
<keyword evidence="4 5" id="KW-0057">Aromatic amino acid biosynthesis</keyword>
<keyword evidence="5" id="KW-0028">Amino-acid biosynthesis</keyword>
<protein>
    <recommendedName>
        <fullName evidence="5">Anthranilate phosphoribosyltransferase</fullName>
        <ecNumber evidence="5">2.4.2.18</ecNumber>
    </recommendedName>
</protein>
<feature type="domain" description="Glycosyl transferase family 3 N-terminal" evidence="7">
    <location>
        <begin position="9"/>
        <end position="68"/>
    </location>
</feature>
<comment type="pathway">
    <text evidence="5">Amino-acid biosynthesis; L-tryptophan biosynthesis; L-tryptophan from chorismate: step 2/5.</text>
</comment>
<dbReference type="RefSeq" id="WP_215919036.1">
    <property type="nucleotide sequence ID" value="NZ_JAHKNI010000007.1"/>
</dbReference>
<feature type="binding site" evidence="5">
    <location>
        <begin position="86"/>
        <end position="87"/>
    </location>
    <ligand>
        <name>5-phospho-alpha-D-ribose 1-diphosphate</name>
        <dbReference type="ChEBI" id="CHEBI:58017"/>
    </ligand>
</feature>
<dbReference type="InterPro" id="IPR035902">
    <property type="entry name" value="Nuc_phospho_transferase"/>
</dbReference>
<evidence type="ECO:0000259" key="7">
    <source>
        <dbReference type="Pfam" id="PF02885"/>
    </source>
</evidence>
<keyword evidence="3 5" id="KW-0822">Tryptophan biosynthesis</keyword>
<comment type="caution">
    <text evidence="8">The sequence shown here is derived from an EMBL/GenBank/DDBJ whole genome shotgun (WGS) entry which is preliminary data.</text>
</comment>